<dbReference type="OMA" id="FYECHYP"/>
<feature type="domain" description="MYND-type" evidence="6">
    <location>
        <begin position="227"/>
        <end position="268"/>
    </location>
</feature>
<dbReference type="InterPro" id="IPR032978">
    <property type="entry name" value="ZMYND19"/>
</dbReference>
<keyword evidence="2 4" id="KW-0863">Zinc-finger</keyword>
<evidence type="ECO:0000256" key="1">
    <source>
        <dbReference type="ARBA" id="ARBA00022723"/>
    </source>
</evidence>
<proteinExistence type="predicted"/>
<evidence type="ECO:0000313" key="7">
    <source>
        <dbReference type="Proteomes" id="UP000694843"/>
    </source>
</evidence>
<dbReference type="OrthoDB" id="2951111at2759"/>
<feature type="region of interest" description="Disordered" evidence="5">
    <location>
        <begin position="267"/>
        <end position="286"/>
    </location>
</feature>
<evidence type="ECO:0000256" key="3">
    <source>
        <dbReference type="ARBA" id="ARBA00022833"/>
    </source>
</evidence>
<dbReference type="InterPro" id="IPR002893">
    <property type="entry name" value="Znf_MYND"/>
</dbReference>
<keyword evidence="1" id="KW-0479">Metal-binding</keyword>
<dbReference type="InterPro" id="IPR044925">
    <property type="entry name" value="His-Me_finger_sf"/>
</dbReference>
<reference evidence="8" key="1">
    <citation type="submission" date="2025-08" db="UniProtKB">
        <authorList>
            <consortium name="RefSeq"/>
        </authorList>
    </citation>
    <scope>IDENTIFICATION</scope>
    <source>
        <tissue evidence="8">Whole organism</tissue>
    </source>
</reference>
<dbReference type="PANTHER" id="PTHR46831">
    <property type="entry name" value="ZINC FINGER MYND DOMAIN-CONTAINING PROTEIN 19"/>
    <property type="match status" value="1"/>
</dbReference>
<dbReference type="GO" id="GO:0016020">
    <property type="term" value="C:membrane"/>
    <property type="evidence" value="ECO:0007669"/>
    <property type="project" value="TreeGrafter"/>
</dbReference>
<accession>A0A8B7PEQ1</accession>
<dbReference type="GO" id="GO:0045202">
    <property type="term" value="C:synapse"/>
    <property type="evidence" value="ECO:0007669"/>
    <property type="project" value="TreeGrafter"/>
</dbReference>
<organism evidence="7 8">
    <name type="scientific">Hyalella azteca</name>
    <name type="common">Amphipod</name>
    <dbReference type="NCBI Taxonomy" id="294128"/>
    <lineage>
        <taxon>Eukaryota</taxon>
        <taxon>Metazoa</taxon>
        <taxon>Ecdysozoa</taxon>
        <taxon>Arthropoda</taxon>
        <taxon>Crustacea</taxon>
        <taxon>Multicrustacea</taxon>
        <taxon>Malacostraca</taxon>
        <taxon>Eumalacostraca</taxon>
        <taxon>Peracarida</taxon>
        <taxon>Amphipoda</taxon>
        <taxon>Senticaudata</taxon>
        <taxon>Talitrida</taxon>
        <taxon>Talitroidea</taxon>
        <taxon>Hyalellidae</taxon>
        <taxon>Hyalella</taxon>
    </lineage>
</organism>
<keyword evidence="3" id="KW-0862">Zinc</keyword>
<dbReference type="Proteomes" id="UP000694843">
    <property type="component" value="Unplaced"/>
</dbReference>
<dbReference type="PROSITE" id="PS50865">
    <property type="entry name" value="ZF_MYND_2"/>
    <property type="match status" value="1"/>
</dbReference>
<dbReference type="RefSeq" id="XP_018024082.1">
    <property type="nucleotide sequence ID" value="XM_018168593.2"/>
</dbReference>
<dbReference type="Pfam" id="PF01753">
    <property type="entry name" value="zf-MYND"/>
    <property type="match status" value="1"/>
</dbReference>
<evidence type="ECO:0000256" key="4">
    <source>
        <dbReference type="PROSITE-ProRule" id="PRU00134"/>
    </source>
</evidence>
<dbReference type="SUPFAM" id="SSF144232">
    <property type="entry name" value="HIT/MYND zinc finger-like"/>
    <property type="match status" value="1"/>
</dbReference>
<name>A0A8B7PEQ1_HYAAZ</name>
<keyword evidence="7" id="KW-1185">Reference proteome</keyword>
<dbReference type="InterPro" id="IPR003615">
    <property type="entry name" value="HNH_nuc"/>
</dbReference>
<dbReference type="GO" id="GO:0008270">
    <property type="term" value="F:zinc ion binding"/>
    <property type="evidence" value="ECO:0007669"/>
    <property type="project" value="UniProtKB-KW"/>
</dbReference>
<dbReference type="SUPFAM" id="SSF54060">
    <property type="entry name" value="His-Me finger endonucleases"/>
    <property type="match status" value="1"/>
</dbReference>
<sequence>MKMTPPPSSPVRTGNNLRLGIVRLGRAAGKMKYALLDEGDISLVQQYAFEARLEVDPNGDGAAVYAWAYDIKNGRHAGQYLHTMLWELHKGGIAPGWQVVHVNGVTVDNRLDNLALVPVGAHDTARRGYSSSNSSIGGTKNCPARRSLTPQEKERCLYWVAIAQLPVDPLEEYSLEVRERLHQQQPGGVVRTCLNRNGEVERLVCEDPAVQGGGLPTPPYGYYECRNPPCTQIEQHLRQFSICGRCQEARYCGTFCQQRDWPVHKKTCQPKARPAASAATDKSPER</sequence>
<dbReference type="Gene3D" id="6.10.140.2220">
    <property type="match status" value="1"/>
</dbReference>
<dbReference type="Pfam" id="PF13392">
    <property type="entry name" value="HNH_3"/>
    <property type="match status" value="1"/>
</dbReference>
<evidence type="ECO:0000256" key="2">
    <source>
        <dbReference type="ARBA" id="ARBA00022771"/>
    </source>
</evidence>
<dbReference type="GeneID" id="108679864"/>
<evidence type="ECO:0000256" key="5">
    <source>
        <dbReference type="SAM" id="MobiDB-lite"/>
    </source>
</evidence>
<dbReference type="Gene3D" id="3.90.75.20">
    <property type="match status" value="1"/>
</dbReference>
<evidence type="ECO:0000313" key="8">
    <source>
        <dbReference type="RefSeq" id="XP_018024082.1"/>
    </source>
</evidence>
<dbReference type="AlphaFoldDB" id="A0A8B7PEQ1"/>
<dbReference type="PANTHER" id="PTHR46831:SF1">
    <property type="entry name" value="ZINC FINGER MYND DOMAIN-CONTAINING PROTEIN 19"/>
    <property type="match status" value="1"/>
</dbReference>
<dbReference type="KEGG" id="hazt:108679864"/>
<evidence type="ECO:0000259" key="6">
    <source>
        <dbReference type="PROSITE" id="PS50865"/>
    </source>
</evidence>
<gene>
    <name evidence="8" type="primary">LOC108679864</name>
</gene>
<protein>
    <submittedName>
        <fullName evidence="8">Zinc finger MYND domain-containing protein 19</fullName>
    </submittedName>
</protein>
<dbReference type="GO" id="GO:0005737">
    <property type="term" value="C:cytoplasm"/>
    <property type="evidence" value="ECO:0007669"/>
    <property type="project" value="TreeGrafter"/>
</dbReference>